<dbReference type="GeneTree" id="ENSGT00940000161252"/>
<evidence type="ECO:0000256" key="6">
    <source>
        <dbReference type="ARBA" id="ARBA00022692"/>
    </source>
</evidence>
<keyword evidence="13" id="KW-1185">Reference proteome</keyword>
<evidence type="ECO:0000256" key="7">
    <source>
        <dbReference type="ARBA" id="ARBA00022949"/>
    </source>
</evidence>
<keyword evidence="9" id="KW-0472">Membrane</keyword>
<feature type="compositionally biased region" description="Basic and acidic residues" evidence="10">
    <location>
        <begin position="216"/>
        <end position="225"/>
    </location>
</feature>
<feature type="region of interest" description="Disordered" evidence="10">
    <location>
        <begin position="185"/>
        <end position="230"/>
    </location>
</feature>
<reference evidence="12" key="3">
    <citation type="submission" date="2025-09" db="UniProtKB">
        <authorList>
            <consortium name="Ensembl"/>
        </authorList>
    </citation>
    <scope>IDENTIFICATION</scope>
</reference>
<evidence type="ECO:0000256" key="5">
    <source>
        <dbReference type="ARBA" id="ARBA00022475"/>
    </source>
</evidence>
<feature type="compositionally biased region" description="Low complexity" evidence="10">
    <location>
        <begin position="195"/>
        <end position="214"/>
    </location>
</feature>
<keyword evidence="5" id="KW-1003">Cell membrane</keyword>
<accession>A0AAQ4R153</accession>
<dbReference type="InterPro" id="IPR017974">
    <property type="entry name" value="Claudin_CS"/>
</dbReference>
<dbReference type="PROSITE" id="PS01346">
    <property type="entry name" value="CLAUDIN"/>
    <property type="match status" value="1"/>
</dbReference>
<name>A0AAQ4R153_GASAC</name>
<keyword evidence="6" id="KW-0812">Transmembrane</keyword>
<evidence type="ECO:0000256" key="9">
    <source>
        <dbReference type="ARBA" id="ARBA00023136"/>
    </source>
</evidence>
<protein>
    <recommendedName>
        <fullName evidence="14">Claudin</fullName>
    </recommendedName>
</protein>
<evidence type="ECO:0000256" key="1">
    <source>
        <dbReference type="ARBA" id="ARBA00004435"/>
    </source>
</evidence>
<dbReference type="GO" id="GO:0005198">
    <property type="term" value="F:structural molecule activity"/>
    <property type="evidence" value="ECO:0007669"/>
    <property type="project" value="InterPro"/>
</dbReference>
<evidence type="ECO:0000313" key="12">
    <source>
        <dbReference type="Ensembl" id="ENSGACP00000056802.1"/>
    </source>
</evidence>
<keyword evidence="4" id="KW-0796">Tight junction</keyword>
<feature type="signal peptide" evidence="11">
    <location>
        <begin position="1"/>
        <end position="20"/>
    </location>
</feature>
<feature type="compositionally biased region" description="Low complexity" evidence="10">
    <location>
        <begin position="122"/>
        <end position="131"/>
    </location>
</feature>
<evidence type="ECO:0000256" key="11">
    <source>
        <dbReference type="SAM" id="SignalP"/>
    </source>
</evidence>
<evidence type="ECO:0000256" key="2">
    <source>
        <dbReference type="ARBA" id="ARBA00004651"/>
    </source>
</evidence>
<feature type="chain" id="PRO_5042945539" description="Claudin" evidence="11">
    <location>
        <begin position="21"/>
        <end position="280"/>
    </location>
</feature>
<evidence type="ECO:0000256" key="10">
    <source>
        <dbReference type="SAM" id="MobiDB-lite"/>
    </source>
</evidence>
<evidence type="ECO:0000256" key="3">
    <source>
        <dbReference type="ARBA" id="ARBA00008295"/>
    </source>
</evidence>
<evidence type="ECO:0000313" key="13">
    <source>
        <dbReference type="Proteomes" id="UP000007635"/>
    </source>
</evidence>
<dbReference type="Ensembl" id="ENSGACT00000077505.1">
    <property type="protein sequence ID" value="ENSGACP00000056802.1"/>
    <property type="gene ID" value="ENSGACG00000025510.1"/>
</dbReference>
<dbReference type="PANTHER" id="PTHR12002">
    <property type="entry name" value="CLAUDIN"/>
    <property type="match status" value="1"/>
</dbReference>
<organism evidence="12 13">
    <name type="scientific">Gasterosteus aculeatus aculeatus</name>
    <name type="common">three-spined stickleback</name>
    <dbReference type="NCBI Taxonomy" id="481459"/>
    <lineage>
        <taxon>Eukaryota</taxon>
        <taxon>Metazoa</taxon>
        <taxon>Chordata</taxon>
        <taxon>Craniata</taxon>
        <taxon>Vertebrata</taxon>
        <taxon>Euteleostomi</taxon>
        <taxon>Actinopterygii</taxon>
        <taxon>Neopterygii</taxon>
        <taxon>Teleostei</taxon>
        <taxon>Neoteleostei</taxon>
        <taxon>Acanthomorphata</taxon>
        <taxon>Eupercaria</taxon>
        <taxon>Perciformes</taxon>
        <taxon>Cottioidei</taxon>
        <taxon>Gasterosteales</taxon>
        <taxon>Gasterosteidae</taxon>
        <taxon>Gasterosteus</taxon>
    </lineage>
</organism>
<evidence type="ECO:0000256" key="4">
    <source>
        <dbReference type="ARBA" id="ARBA00022427"/>
    </source>
</evidence>
<keyword evidence="8" id="KW-1133">Transmembrane helix</keyword>
<dbReference type="Gene3D" id="1.20.140.150">
    <property type="match status" value="1"/>
</dbReference>
<proteinExistence type="inferred from homology"/>
<feature type="region of interest" description="Disordered" evidence="10">
    <location>
        <begin position="122"/>
        <end position="163"/>
    </location>
</feature>
<dbReference type="GO" id="GO:0005886">
    <property type="term" value="C:plasma membrane"/>
    <property type="evidence" value="ECO:0007669"/>
    <property type="project" value="UniProtKB-SubCell"/>
</dbReference>
<evidence type="ECO:0000256" key="8">
    <source>
        <dbReference type="ARBA" id="ARBA00022989"/>
    </source>
</evidence>
<dbReference type="InterPro" id="IPR006187">
    <property type="entry name" value="Claudin"/>
</dbReference>
<dbReference type="AlphaFoldDB" id="A0AAQ4R153"/>
<evidence type="ECO:0008006" key="14">
    <source>
        <dbReference type="Google" id="ProtNLM"/>
    </source>
</evidence>
<sequence length="280" mass="29065">MLSTALQILAFALALLGVIGATVATLLPNWKVSVNVWGGVMTPMSRMQGLWVDCVWFSSGVFSCTVKSSLLSLPPCLQARGPPWCSAACWRPSASAWPPWASSAPAGGAAAGPKGHTAICSRGLLRPGQRPGPRPGVLVHQRGDRRLPGHGRQQVPAGGGSVRDLPLCRLPAGSGGHLLSVLSRKEDGTDRTPVPRRYPAACGAPRGPAVAGAAPEEDHVEHEGPAAETSGTRAALEGLHVSLQTPPQRPEGQLQPAGVRLVLTGGGKNNEKKIKSCLKS</sequence>
<dbReference type="Proteomes" id="UP000007635">
    <property type="component" value="Chromosome XVIII"/>
</dbReference>
<reference evidence="12 13" key="1">
    <citation type="journal article" date="2021" name="G3 (Bethesda)">
        <title>Improved contiguity of the threespine stickleback genome using long-read sequencing.</title>
        <authorList>
            <person name="Nath S."/>
            <person name="Shaw D.E."/>
            <person name="White M.A."/>
        </authorList>
    </citation>
    <scope>NUCLEOTIDE SEQUENCE [LARGE SCALE GENOMIC DNA]</scope>
    <source>
        <strain evidence="12 13">Lake Benthic</strain>
    </source>
</reference>
<comment type="subcellular location">
    <subcellularLocation>
        <location evidence="1">Cell junction</location>
        <location evidence="1">Tight junction</location>
    </subcellularLocation>
    <subcellularLocation>
        <location evidence="2">Cell membrane</location>
        <topology evidence="2">Multi-pass membrane protein</topology>
    </subcellularLocation>
</comment>
<keyword evidence="7" id="KW-0965">Cell junction</keyword>
<keyword evidence="11" id="KW-0732">Signal</keyword>
<comment type="similarity">
    <text evidence="3">Belongs to the claudin family.</text>
</comment>
<dbReference type="GO" id="GO:0005923">
    <property type="term" value="C:bicellular tight junction"/>
    <property type="evidence" value="ECO:0007669"/>
    <property type="project" value="UniProtKB-SubCell"/>
</dbReference>
<reference evidence="12" key="2">
    <citation type="submission" date="2025-08" db="UniProtKB">
        <authorList>
            <consortium name="Ensembl"/>
        </authorList>
    </citation>
    <scope>IDENTIFICATION</scope>
</reference>